<evidence type="ECO:0000313" key="1">
    <source>
        <dbReference type="EMBL" id="PNI51772.1"/>
    </source>
</evidence>
<accession>A0A2J8LWX9</accession>
<dbReference type="Proteomes" id="UP000236370">
    <property type="component" value="Unassembled WGS sequence"/>
</dbReference>
<sequence>ADWETPSKTKWSLLMEDIFGKETPSGVTMVFLQLVPSMSHSPGH</sequence>
<reference evidence="1 2" key="1">
    <citation type="submission" date="2017-12" db="EMBL/GenBank/DDBJ databases">
        <title>High-resolution comparative analysis of great ape genomes.</title>
        <authorList>
            <person name="Pollen A."/>
            <person name="Hastie A."/>
            <person name="Hormozdiari F."/>
            <person name="Dougherty M."/>
            <person name="Liu R."/>
            <person name="Chaisson M."/>
            <person name="Hoppe E."/>
            <person name="Hill C."/>
            <person name="Pang A."/>
            <person name="Hillier L."/>
            <person name="Baker C."/>
            <person name="Armstrong J."/>
            <person name="Shendure J."/>
            <person name="Paten B."/>
            <person name="Wilson R."/>
            <person name="Chao H."/>
            <person name="Schneider V."/>
            <person name="Ventura M."/>
            <person name="Kronenberg Z."/>
            <person name="Murali S."/>
            <person name="Gordon D."/>
            <person name="Cantsilieris S."/>
            <person name="Munson K."/>
            <person name="Nelson B."/>
            <person name="Raja A."/>
            <person name="Underwood J."/>
            <person name="Diekhans M."/>
            <person name="Fiddes I."/>
            <person name="Haussler D."/>
            <person name="Eichler E."/>
        </authorList>
    </citation>
    <scope>NUCLEOTIDE SEQUENCE [LARGE SCALE GENOMIC DNA]</scope>
    <source>
        <strain evidence="1">Yerkes chimp pedigree #C0471</strain>
    </source>
</reference>
<name>A0A2J8LWX9_PANTR</name>
<gene>
    <name evidence="1" type="ORF">CK820_G0026603</name>
</gene>
<dbReference type="AlphaFoldDB" id="A0A2J8LWX9"/>
<feature type="non-terminal residue" evidence="1">
    <location>
        <position position="1"/>
    </location>
</feature>
<protein>
    <submittedName>
        <fullName evidence="1">ZNF317 isoform 1</fullName>
    </submittedName>
</protein>
<comment type="caution">
    <text evidence="1">The sequence shown here is derived from an EMBL/GenBank/DDBJ whole genome shotgun (WGS) entry which is preliminary data.</text>
</comment>
<evidence type="ECO:0000313" key="2">
    <source>
        <dbReference type="Proteomes" id="UP000236370"/>
    </source>
</evidence>
<organism evidence="1 2">
    <name type="scientific">Pan troglodytes</name>
    <name type="common">Chimpanzee</name>
    <dbReference type="NCBI Taxonomy" id="9598"/>
    <lineage>
        <taxon>Eukaryota</taxon>
        <taxon>Metazoa</taxon>
        <taxon>Chordata</taxon>
        <taxon>Craniata</taxon>
        <taxon>Vertebrata</taxon>
        <taxon>Euteleostomi</taxon>
        <taxon>Mammalia</taxon>
        <taxon>Eutheria</taxon>
        <taxon>Euarchontoglires</taxon>
        <taxon>Primates</taxon>
        <taxon>Haplorrhini</taxon>
        <taxon>Catarrhini</taxon>
        <taxon>Hominidae</taxon>
        <taxon>Pan</taxon>
    </lineage>
</organism>
<dbReference type="EMBL" id="NBAG03000278">
    <property type="protein sequence ID" value="PNI51772.1"/>
    <property type="molecule type" value="Genomic_DNA"/>
</dbReference>
<proteinExistence type="predicted"/>